<evidence type="ECO:0000256" key="1">
    <source>
        <dbReference type="ARBA" id="ARBA00006739"/>
    </source>
</evidence>
<evidence type="ECO:0000313" key="7">
    <source>
        <dbReference type="Proteomes" id="UP000221024"/>
    </source>
</evidence>
<keyword evidence="4" id="KW-1133">Transmembrane helix</keyword>
<keyword evidence="2" id="KW-0328">Glycosyltransferase</keyword>
<sequence>MTVSLLWWIVGGVCTLYGLGMAALAYGRMRSARALPDRALPNRLSVVVPARNEADAIPHCLDALQNQTLPAHTTLEIIVVDDQSNDATFVRAQRGLRTAVVAGGDEAADPVHQVHTLPDAWGAGKEAAVAYGAEQATGTVVLVLDADCVPSPSWAATLARACTAETPVVCGPVRYDVDAERWIERFQALEFLGLNAYGAGTAGLGWPTICNGGNMAVHRSLIAALPDEQIAAHLAADELLLQHVAYRTDDSVRYVWHETACVTTTPASSWTAFWQQRKRWAHATRSYHAVPWLCTLGIFVVHAVLLGVCLVGATDPDALSQPAVTGLLAKMGADLLLLLPASHTVGHRDLMRSYIPASLLQLGYVVGAGLHGVFGAIHWKGRTVD</sequence>
<evidence type="ECO:0000313" key="6">
    <source>
        <dbReference type="EMBL" id="PEN09493.1"/>
    </source>
</evidence>
<accession>A0A2H3NQH5</accession>
<comment type="similarity">
    <text evidence="1">Belongs to the glycosyltransferase 2 family.</text>
</comment>
<evidence type="ECO:0000256" key="2">
    <source>
        <dbReference type="ARBA" id="ARBA00022676"/>
    </source>
</evidence>
<protein>
    <recommendedName>
        <fullName evidence="5">Glycosyltransferase 2-like domain-containing protein</fullName>
    </recommendedName>
</protein>
<proteinExistence type="inferred from homology"/>
<gene>
    <name evidence="6" type="ORF">CRI93_01830</name>
</gene>
<keyword evidence="3" id="KW-0808">Transferase</keyword>
<reference evidence="6 7" key="1">
    <citation type="submission" date="2017-10" db="EMBL/GenBank/DDBJ databases">
        <title>Draft genome of Longimonas halophila.</title>
        <authorList>
            <person name="Goh K.M."/>
            <person name="Shamsir M.S."/>
            <person name="Lim S.W."/>
        </authorList>
    </citation>
    <scope>NUCLEOTIDE SEQUENCE [LARGE SCALE GENOMIC DNA]</scope>
    <source>
        <strain evidence="6 7">KCTC 42399</strain>
    </source>
</reference>
<feature type="transmembrane region" description="Helical" evidence="4">
    <location>
        <begin position="359"/>
        <end position="379"/>
    </location>
</feature>
<name>A0A2H3NQH5_9BACT</name>
<dbReference type="RefSeq" id="WP_098060891.1">
    <property type="nucleotide sequence ID" value="NZ_PDEP01000001.1"/>
</dbReference>
<dbReference type="AlphaFoldDB" id="A0A2H3NQH5"/>
<dbReference type="EMBL" id="PDEP01000001">
    <property type="protein sequence ID" value="PEN09493.1"/>
    <property type="molecule type" value="Genomic_DNA"/>
</dbReference>
<comment type="caution">
    <text evidence="6">The sequence shown here is derived from an EMBL/GenBank/DDBJ whole genome shotgun (WGS) entry which is preliminary data.</text>
</comment>
<feature type="transmembrane region" description="Helical" evidence="4">
    <location>
        <begin position="289"/>
        <end position="313"/>
    </location>
</feature>
<keyword evidence="7" id="KW-1185">Reference proteome</keyword>
<keyword evidence="4" id="KW-0812">Transmembrane</keyword>
<dbReference type="PANTHER" id="PTHR43630">
    <property type="entry name" value="POLY-BETA-1,6-N-ACETYL-D-GLUCOSAMINE SYNTHASE"/>
    <property type="match status" value="1"/>
</dbReference>
<feature type="domain" description="Glycosyltransferase 2-like" evidence="5">
    <location>
        <begin position="45"/>
        <end position="220"/>
    </location>
</feature>
<dbReference type="SUPFAM" id="SSF53448">
    <property type="entry name" value="Nucleotide-diphospho-sugar transferases"/>
    <property type="match status" value="1"/>
</dbReference>
<evidence type="ECO:0000256" key="3">
    <source>
        <dbReference type="ARBA" id="ARBA00022679"/>
    </source>
</evidence>
<evidence type="ECO:0000256" key="4">
    <source>
        <dbReference type="SAM" id="Phobius"/>
    </source>
</evidence>
<feature type="transmembrane region" description="Helical" evidence="4">
    <location>
        <begin position="6"/>
        <end position="26"/>
    </location>
</feature>
<dbReference type="OrthoDB" id="9805625at2"/>
<dbReference type="Gene3D" id="3.90.550.10">
    <property type="entry name" value="Spore Coat Polysaccharide Biosynthesis Protein SpsA, Chain A"/>
    <property type="match status" value="1"/>
</dbReference>
<dbReference type="Proteomes" id="UP000221024">
    <property type="component" value="Unassembled WGS sequence"/>
</dbReference>
<dbReference type="InterPro" id="IPR001173">
    <property type="entry name" value="Glyco_trans_2-like"/>
</dbReference>
<dbReference type="Pfam" id="PF00535">
    <property type="entry name" value="Glycos_transf_2"/>
    <property type="match status" value="1"/>
</dbReference>
<organism evidence="6 7">
    <name type="scientific">Longimonas halophila</name>
    <dbReference type="NCBI Taxonomy" id="1469170"/>
    <lineage>
        <taxon>Bacteria</taxon>
        <taxon>Pseudomonadati</taxon>
        <taxon>Rhodothermota</taxon>
        <taxon>Rhodothermia</taxon>
        <taxon>Rhodothermales</taxon>
        <taxon>Salisaetaceae</taxon>
        <taxon>Longimonas</taxon>
    </lineage>
</organism>
<dbReference type="GO" id="GO:0016757">
    <property type="term" value="F:glycosyltransferase activity"/>
    <property type="evidence" value="ECO:0007669"/>
    <property type="project" value="UniProtKB-KW"/>
</dbReference>
<evidence type="ECO:0000259" key="5">
    <source>
        <dbReference type="Pfam" id="PF00535"/>
    </source>
</evidence>
<dbReference type="InterPro" id="IPR029044">
    <property type="entry name" value="Nucleotide-diphossugar_trans"/>
</dbReference>
<dbReference type="PANTHER" id="PTHR43630:SF1">
    <property type="entry name" value="POLY-BETA-1,6-N-ACETYL-D-GLUCOSAMINE SYNTHASE"/>
    <property type="match status" value="1"/>
</dbReference>
<keyword evidence="4" id="KW-0472">Membrane</keyword>